<evidence type="ECO:0000256" key="3">
    <source>
        <dbReference type="ARBA" id="ARBA00022670"/>
    </source>
</evidence>
<keyword evidence="10" id="KW-1185">Reference proteome</keyword>
<dbReference type="GO" id="GO:0008233">
    <property type="term" value="F:peptidase activity"/>
    <property type="evidence" value="ECO:0007669"/>
    <property type="project" value="UniProtKB-KW"/>
</dbReference>
<feature type="transmembrane region" description="Helical" evidence="8">
    <location>
        <begin position="147"/>
        <end position="164"/>
    </location>
</feature>
<evidence type="ECO:0000256" key="7">
    <source>
        <dbReference type="ARBA" id="ARBA00023136"/>
    </source>
</evidence>
<evidence type="ECO:0000256" key="1">
    <source>
        <dbReference type="ARBA" id="ARBA00022475"/>
    </source>
</evidence>
<keyword evidence="6 8" id="KW-1133">Transmembrane helix</keyword>
<dbReference type="AlphaFoldDB" id="A0A6I3SHP8"/>
<keyword evidence="3" id="KW-0645">Protease</keyword>
<dbReference type="OrthoDB" id="2854767at2"/>
<reference evidence="9 10" key="1">
    <citation type="submission" date="2019-11" db="EMBL/GenBank/DDBJ databases">
        <title>Whole-genome sequence of a the green, strictly anaerobic photosynthetic bacterium Heliobacillus mobilis DSM 6151.</title>
        <authorList>
            <person name="Kyndt J.A."/>
            <person name="Meyer T.E."/>
        </authorList>
    </citation>
    <scope>NUCLEOTIDE SEQUENCE [LARGE SCALE GENOMIC DNA]</scope>
    <source>
        <strain evidence="9 10">DSM 6151</strain>
    </source>
</reference>
<dbReference type="Pfam" id="PF04647">
    <property type="entry name" value="AgrB"/>
    <property type="match status" value="1"/>
</dbReference>
<name>A0A6I3SHP8_HELMO</name>
<dbReference type="GO" id="GO:0016020">
    <property type="term" value="C:membrane"/>
    <property type="evidence" value="ECO:0007669"/>
    <property type="project" value="InterPro"/>
</dbReference>
<evidence type="ECO:0000256" key="6">
    <source>
        <dbReference type="ARBA" id="ARBA00022989"/>
    </source>
</evidence>
<comment type="caution">
    <text evidence="9">The sequence shown here is derived from an EMBL/GenBank/DDBJ whole genome shotgun (WGS) entry which is preliminary data.</text>
</comment>
<proteinExistence type="predicted"/>
<protein>
    <recommendedName>
        <fullName evidence="11">Accessory gene regulator B</fullName>
    </recommendedName>
</protein>
<keyword evidence="2" id="KW-0673">Quorum sensing</keyword>
<dbReference type="GO" id="GO:0006508">
    <property type="term" value="P:proteolysis"/>
    <property type="evidence" value="ECO:0007669"/>
    <property type="project" value="UniProtKB-KW"/>
</dbReference>
<evidence type="ECO:0000313" key="10">
    <source>
        <dbReference type="Proteomes" id="UP000430670"/>
    </source>
</evidence>
<keyword evidence="5" id="KW-0378">Hydrolase</keyword>
<dbReference type="InterPro" id="IPR006741">
    <property type="entry name" value="AgrB"/>
</dbReference>
<dbReference type="GO" id="GO:0009372">
    <property type="term" value="P:quorum sensing"/>
    <property type="evidence" value="ECO:0007669"/>
    <property type="project" value="UniProtKB-KW"/>
</dbReference>
<evidence type="ECO:0000313" key="9">
    <source>
        <dbReference type="EMBL" id="MTV48358.1"/>
    </source>
</evidence>
<evidence type="ECO:0000256" key="8">
    <source>
        <dbReference type="SAM" id="Phobius"/>
    </source>
</evidence>
<feature type="transmembrane region" description="Helical" evidence="8">
    <location>
        <begin position="170"/>
        <end position="195"/>
    </location>
</feature>
<sequence>MDRLYNRAAQILAQILGSDEEERAVYLYALRVWGSTLMNYILMIVFGWMINCLLLVLVSSIFASAVRIYGGGAHQKRSEMCAFVTVSIHLINALIVTYYREAWASQGWLITIAAFGFITWSIYRYAPAAAPTKPLTDEEKKRYRKRAIVAYCMALPTLAVLYMSPYTPVAYAGILGLTWQAFTMTNSGFAFAAFIDRIADQLMPPSGPQIFHHS</sequence>
<evidence type="ECO:0000256" key="5">
    <source>
        <dbReference type="ARBA" id="ARBA00022801"/>
    </source>
</evidence>
<gene>
    <name evidence="9" type="ORF">GJ688_05095</name>
</gene>
<dbReference type="EMBL" id="WNKU01000003">
    <property type="protein sequence ID" value="MTV48358.1"/>
    <property type="molecule type" value="Genomic_DNA"/>
</dbReference>
<accession>A0A6I3SHP8</accession>
<keyword evidence="1" id="KW-1003">Cell membrane</keyword>
<evidence type="ECO:0000256" key="2">
    <source>
        <dbReference type="ARBA" id="ARBA00022654"/>
    </source>
</evidence>
<feature type="transmembrane region" description="Helical" evidence="8">
    <location>
        <begin position="40"/>
        <end position="69"/>
    </location>
</feature>
<dbReference type="RefSeq" id="WP_155475456.1">
    <property type="nucleotide sequence ID" value="NZ_WNKU01000003.1"/>
</dbReference>
<dbReference type="SMART" id="SM00793">
    <property type="entry name" value="AgrB"/>
    <property type="match status" value="1"/>
</dbReference>
<evidence type="ECO:0000256" key="4">
    <source>
        <dbReference type="ARBA" id="ARBA00022692"/>
    </source>
</evidence>
<evidence type="ECO:0008006" key="11">
    <source>
        <dbReference type="Google" id="ProtNLM"/>
    </source>
</evidence>
<keyword evidence="7 8" id="KW-0472">Membrane</keyword>
<keyword evidence="4 8" id="KW-0812">Transmembrane</keyword>
<feature type="transmembrane region" description="Helical" evidence="8">
    <location>
        <begin position="81"/>
        <end position="99"/>
    </location>
</feature>
<dbReference type="Proteomes" id="UP000430670">
    <property type="component" value="Unassembled WGS sequence"/>
</dbReference>
<feature type="transmembrane region" description="Helical" evidence="8">
    <location>
        <begin position="105"/>
        <end position="126"/>
    </location>
</feature>
<organism evidence="9 10">
    <name type="scientific">Heliobacterium mobile</name>
    <name type="common">Heliobacillus mobilis</name>
    <dbReference type="NCBI Taxonomy" id="28064"/>
    <lineage>
        <taxon>Bacteria</taxon>
        <taxon>Bacillati</taxon>
        <taxon>Bacillota</taxon>
        <taxon>Clostridia</taxon>
        <taxon>Eubacteriales</taxon>
        <taxon>Heliobacteriaceae</taxon>
        <taxon>Heliobacterium</taxon>
    </lineage>
</organism>